<dbReference type="InParanoid" id="Q7NHB3"/>
<sequence length="78" mass="8806">MLLRMGAQQPVNFLNQADRVDDSSDDAEVVEIVDLDFSRRLAHPTKILQPLYLPAESRIHEKTSPFINIKSKSCSPVL</sequence>
<dbReference type="STRING" id="251221.gene:10760124"/>
<dbReference type="EnsemblBacteria" id="BAC90565">
    <property type="protein sequence ID" value="BAC90565"/>
    <property type="gene ID" value="BAC90565"/>
</dbReference>
<name>Q7NHB3_GLOVI</name>
<dbReference type="Proteomes" id="UP000000557">
    <property type="component" value="Chromosome"/>
</dbReference>
<reference evidence="1 2" key="1">
    <citation type="journal article" date="2003" name="DNA Res.">
        <title>Complete genome structure of Gloeobacter violaceus PCC 7421, a cyanobacterium that lacks thylakoids.</title>
        <authorList>
            <person name="Nakamura Y."/>
            <person name="Kaneko T."/>
            <person name="Sato S."/>
            <person name="Mimuro M."/>
            <person name="Miyashita H."/>
            <person name="Tsuchiya T."/>
            <person name="Sasamoto S."/>
            <person name="Watanabe A."/>
            <person name="Kawashima K."/>
            <person name="Kishida Y."/>
            <person name="Kiyokawa C."/>
            <person name="Kohara M."/>
            <person name="Matsumoto M."/>
            <person name="Matsuno A."/>
            <person name="Nakazaki N."/>
            <person name="Shimpo S."/>
            <person name="Takeuchi C."/>
            <person name="Yamada M."/>
            <person name="Tabata S."/>
        </authorList>
    </citation>
    <scope>NUCLEOTIDE SEQUENCE [LARGE SCALE GENOMIC DNA]</scope>
    <source>
        <strain evidence="2">ATCC 29082 / PCC 7421</strain>
    </source>
</reference>
<evidence type="ECO:0000313" key="2">
    <source>
        <dbReference type="Proteomes" id="UP000000557"/>
    </source>
</evidence>
<gene>
    <name evidence="1" type="ordered locus">gsr2624</name>
</gene>
<evidence type="ECO:0000313" key="1">
    <source>
        <dbReference type="EMBL" id="BAC90565.1"/>
    </source>
</evidence>
<dbReference type="AlphaFoldDB" id="Q7NHB3"/>
<accession>Q7NHB3</accession>
<protein>
    <submittedName>
        <fullName evidence="1">Gsr2624 protein</fullName>
    </submittedName>
</protein>
<dbReference type="EMBL" id="BA000045">
    <property type="protein sequence ID" value="BAC90565.1"/>
    <property type="molecule type" value="Genomic_DNA"/>
</dbReference>
<organism evidence="1 2">
    <name type="scientific">Gloeobacter violaceus (strain ATCC 29082 / PCC 7421)</name>
    <dbReference type="NCBI Taxonomy" id="251221"/>
    <lineage>
        <taxon>Bacteria</taxon>
        <taxon>Bacillati</taxon>
        <taxon>Cyanobacteriota</taxon>
        <taxon>Cyanophyceae</taxon>
        <taxon>Gloeobacterales</taxon>
        <taxon>Gloeobacteraceae</taxon>
        <taxon>Gloeobacter</taxon>
    </lineage>
</organism>
<dbReference type="HOGENOM" id="CLU_2617012_0_0_3"/>
<reference evidence="1 2" key="2">
    <citation type="journal article" date="2003" name="DNA Res.">
        <title>Complete genome structure of Gloeobacter violaceus PCC 7421, a cyanobacterium that lacks thylakoids (supplement).</title>
        <authorList>
            <person name="Nakamura Y."/>
            <person name="Kaneko T."/>
            <person name="Sato S."/>
            <person name="Mimuro M."/>
            <person name="Miyashita H."/>
            <person name="Tsuchiya T."/>
            <person name="Sasamoto S."/>
            <person name="Watanabe A."/>
            <person name="Kawashima K."/>
            <person name="Kishida Y."/>
            <person name="Kiyokawa C."/>
            <person name="Kohara M."/>
            <person name="Matsumoto M."/>
            <person name="Matsuno A."/>
            <person name="Nakazaki N."/>
            <person name="Shimpo S."/>
            <person name="Takeuchi C."/>
            <person name="Yamada M."/>
            <person name="Tabata S."/>
        </authorList>
    </citation>
    <scope>NUCLEOTIDE SEQUENCE [LARGE SCALE GENOMIC DNA]</scope>
    <source>
        <strain evidence="2">ATCC 29082 / PCC 7421</strain>
    </source>
</reference>
<proteinExistence type="predicted"/>
<dbReference type="KEGG" id="gvi:gsr2624"/>
<keyword evidence="2" id="KW-1185">Reference proteome</keyword>